<gene>
    <name evidence="6" type="ORF">V8G56_03815</name>
</gene>
<keyword evidence="3" id="KW-0325">Glycoprotein</keyword>
<evidence type="ECO:0000313" key="7">
    <source>
        <dbReference type="Proteomes" id="UP001610104"/>
    </source>
</evidence>
<feature type="chain" id="PRO_5045459541" description="Receptor L-domain domain-containing protein" evidence="5">
    <location>
        <begin position="24"/>
        <end position="553"/>
    </location>
</feature>
<dbReference type="SUPFAM" id="SSF52058">
    <property type="entry name" value="L domain-like"/>
    <property type="match status" value="2"/>
</dbReference>
<dbReference type="InterPro" id="IPR051648">
    <property type="entry name" value="CWI-Assembly_Regulator"/>
</dbReference>
<accession>A0ABW7MM04</accession>
<comment type="caution">
    <text evidence="6">The sequence shown here is derived from an EMBL/GenBank/DDBJ whole genome shotgun (WGS) entry which is preliminary data.</text>
</comment>
<name>A0ABW7MM04_9FLAO</name>
<keyword evidence="2 5" id="KW-0732">Signal</keyword>
<dbReference type="PANTHER" id="PTHR31018:SF3">
    <property type="entry name" value="RECEPTOR PROTEIN-TYROSINE KINASE"/>
    <property type="match status" value="1"/>
</dbReference>
<evidence type="ECO:0000256" key="2">
    <source>
        <dbReference type="ARBA" id="ARBA00022729"/>
    </source>
</evidence>
<evidence type="ECO:0008006" key="8">
    <source>
        <dbReference type="Google" id="ProtNLM"/>
    </source>
</evidence>
<proteinExistence type="predicted"/>
<dbReference type="RefSeq" id="WP_395437133.1">
    <property type="nucleotide sequence ID" value="NZ_JBAWKC010000001.1"/>
</dbReference>
<evidence type="ECO:0000256" key="5">
    <source>
        <dbReference type="SAM" id="SignalP"/>
    </source>
</evidence>
<evidence type="ECO:0000313" key="6">
    <source>
        <dbReference type="EMBL" id="MFH6767853.1"/>
    </source>
</evidence>
<feature type="coiled-coil region" evidence="4">
    <location>
        <begin position="18"/>
        <end position="67"/>
    </location>
</feature>
<evidence type="ECO:0000256" key="3">
    <source>
        <dbReference type="ARBA" id="ARBA00023180"/>
    </source>
</evidence>
<feature type="signal peptide" evidence="5">
    <location>
        <begin position="1"/>
        <end position="23"/>
    </location>
</feature>
<sequence length="553" mass="59537">MRIRIFTCFLLAGILLLNSCVQGDIDELQNQINDLNSKLEDLQRTQQEALLAAIASLQADLALLNSELVGDLELLQQEVENNANAVYYGNVITDGDYALLTAQGATIITGRVVISSDAHVQALADVKLIGKNLEIMGGSTITMTALQSVGENLLVSNISEDATIDLSTLSSVGGDFEVMNNSGLTSLMANNLVLISGGLNSERNLGFTTLSFAKLDQVDDIYVNEYDDRDFDSLAGDLATLELSSANVNNDVSIHYLGAVANLALGSIGGDFICEYSDLAKITSNAATIGGDFIMEYNKFLSSIDVVSLSRIEGKLRMVSNYDWNTPGSGLTTMPSFAALTFIGGDVYISSNSNLTTVEAFNNVTEVRGTSIEFSGNGNLDNVNIFNALVDTANPASQWGDYSHASINVNANTFWFTGFNALTEALNLNVSIAKTAGVFNEVTGEFEPGGDTSKFEGFDNLTDVSVLELTVSEVTEFNAFGALNNFKNYQTYLTVYMPNDPNVGLCSMEPIFTKIKSGAFDNWNGTRKAVFTLNWSEQDRDTAIDQLLAPCTP</sequence>
<dbReference type="EMBL" id="JBAWKC010000001">
    <property type="protein sequence ID" value="MFH6767853.1"/>
    <property type="molecule type" value="Genomic_DNA"/>
</dbReference>
<reference evidence="6 7" key="1">
    <citation type="submission" date="2024-02" db="EMBL/GenBank/DDBJ databases">
        <title>A Gaetbulibacter species isolated from tidal flats and genomic insights of their niches.</title>
        <authorList>
            <person name="Ye Y."/>
        </authorList>
    </citation>
    <scope>NUCLEOTIDE SEQUENCE [LARGE SCALE GENOMIC DNA]</scope>
    <source>
        <strain evidence="6 7">KEM-8</strain>
    </source>
</reference>
<keyword evidence="7" id="KW-1185">Reference proteome</keyword>
<keyword evidence="4" id="KW-0175">Coiled coil</keyword>
<comment type="subcellular location">
    <subcellularLocation>
        <location evidence="1">Cell envelope</location>
    </subcellularLocation>
</comment>
<protein>
    <recommendedName>
        <fullName evidence="8">Receptor L-domain domain-containing protein</fullName>
    </recommendedName>
</protein>
<organism evidence="6 7">
    <name type="scientific">Gaetbulibacter aquiaggeris</name>
    <dbReference type="NCBI Taxonomy" id="1735373"/>
    <lineage>
        <taxon>Bacteria</taxon>
        <taxon>Pseudomonadati</taxon>
        <taxon>Bacteroidota</taxon>
        <taxon>Flavobacteriia</taxon>
        <taxon>Flavobacteriales</taxon>
        <taxon>Flavobacteriaceae</taxon>
        <taxon>Gaetbulibacter</taxon>
    </lineage>
</organism>
<dbReference type="Proteomes" id="UP001610104">
    <property type="component" value="Unassembled WGS sequence"/>
</dbReference>
<dbReference type="PANTHER" id="PTHR31018">
    <property type="entry name" value="SPORULATION-SPECIFIC PROTEIN-RELATED"/>
    <property type="match status" value="1"/>
</dbReference>
<evidence type="ECO:0000256" key="4">
    <source>
        <dbReference type="SAM" id="Coils"/>
    </source>
</evidence>
<evidence type="ECO:0000256" key="1">
    <source>
        <dbReference type="ARBA" id="ARBA00004196"/>
    </source>
</evidence>